<dbReference type="InterPro" id="IPR008143">
    <property type="entry name" value="Ala_DH/PNT_CS2"/>
</dbReference>
<dbReference type="EMBL" id="CP002786">
    <property type="protein sequence ID" value="AEF41673.1"/>
    <property type="molecule type" value="Genomic_DNA"/>
</dbReference>
<evidence type="ECO:0000256" key="8">
    <source>
        <dbReference type="PIRNR" id="PIRNR000183"/>
    </source>
</evidence>
<organism evidence="13 14">
    <name type="scientific">Hoyosella subflava (strain DSM 45089 / JCM 17490 / NBRC 109087 / DQS3-9A1)</name>
    <name type="common">Amycolicicoccus subflavus</name>
    <dbReference type="NCBI Taxonomy" id="443218"/>
    <lineage>
        <taxon>Bacteria</taxon>
        <taxon>Bacillati</taxon>
        <taxon>Actinomycetota</taxon>
        <taxon>Actinomycetes</taxon>
        <taxon>Mycobacteriales</taxon>
        <taxon>Hoyosellaceae</taxon>
        <taxon>Hoyosella</taxon>
    </lineage>
</organism>
<evidence type="ECO:0000256" key="10">
    <source>
        <dbReference type="PIRSR" id="PIRSR000183-3"/>
    </source>
</evidence>
<feature type="binding site" evidence="10">
    <location>
        <begin position="282"/>
        <end position="285"/>
    </location>
    <ligand>
        <name>NAD(+)</name>
        <dbReference type="ChEBI" id="CHEBI:57540"/>
    </ligand>
</feature>
<dbReference type="InterPro" id="IPR007698">
    <property type="entry name" value="AlaDH/PNT_NAD(H)-bd"/>
</dbReference>
<dbReference type="PROSITE" id="PS00837">
    <property type="entry name" value="ALADH_PNT_2"/>
    <property type="match status" value="1"/>
</dbReference>
<dbReference type="KEGG" id="asd:AS9A_3228"/>
<dbReference type="Pfam" id="PF01262">
    <property type="entry name" value="AlaDh_PNT_C"/>
    <property type="match status" value="1"/>
</dbReference>
<evidence type="ECO:0000256" key="3">
    <source>
        <dbReference type="ARBA" id="ARBA00012897"/>
    </source>
</evidence>
<dbReference type="SUPFAM" id="SSF51735">
    <property type="entry name" value="NAD(P)-binding Rossmann-fold domains"/>
    <property type="match status" value="1"/>
</dbReference>
<dbReference type="EC" id="1.4.1.1" evidence="3 8"/>
<comment type="similarity">
    <text evidence="2 8">Belongs to the AlaDH/PNT family.</text>
</comment>
<name>F6ENK4_HOYSD</name>
<keyword evidence="4 8" id="KW-0560">Oxidoreductase</keyword>
<dbReference type="Proteomes" id="UP000009235">
    <property type="component" value="Chromosome"/>
</dbReference>
<dbReference type="InterPro" id="IPR008141">
    <property type="entry name" value="Ala_DH"/>
</dbReference>
<accession>F6ENK4</accession>
<comment type="subunit">
    <text evidence="6">Homohexamer. Trimer of dimers.</text>
</comment>
<comment type="function">
    <text evidence="8">Catalyzes the reversible reductive amination of pyruvate to L-alanine.</text>
</comment>
<feature type="binding site" evidence="10">
    <location>
        <position position="187"/>
    </location>
    <ligand>
        <name>NAD(+)</name>
        <dbReference type="ChEBI" id="CHEBI:57540"/>
    </ligand>
</feature>
<evidence type="ECO:0000256" key="6">
    <source>
        <dbReference type="ARBA" id="ARBA00065528"/>
    </source>
</evidence>
<feature type="binding site" evidence="10">
    <location>
        <position position="263"/>
    </location>
    <ligand>
        <name>NAD(+)</name>
        <dbReference type="ChEBI" id="CHEBI:57540"/>
    </ligand>
</feature>
<feature type="domain" description="Alanine dehydrogenase/pyridine nucleotide transhydrogenase N-terminal" evidence="12">
    <location>
        <begin position="2"/>
        <end position="121"/>
    </location>
</feature>
<dbReference type="UniPathway" id="UPA00527">
    <property type="reaction ID" value="UER00585"/>
</dbReference>
<dbReference type="InterPro" id="IPR036291">
    <property type="entry name" value="NAD(P)-bd_dom_sf"/>
</dbReference>
<dbReference type="GO" id="GO:0000286">
    <property type="term" value="F:alanine dehydrogenase activity"/>
    <property type="evidence" value="ECO:0007669"/>
    <property type="project" value="UniProtKB-UniRule"/>
</dbReference>
<feature type="active site" description="Proton donor/acceptor" evidence="9">
    <location>
        <position position="254"/>
    </location>
</feature>
<dbReference type="GO" id="GO:0000166">
    <property type="term" value="F:nucleotide binding"/>
    <property type="evidence" value="ECO:0007669"/>
    <property type="project" value="UniProtKB-KW"/>
</dbReference>
<gene>
    <name evidence="13" type="ordered locus">AS9A_3228</name>
</gene>
<proteinExistence type="inferred from homology"/>
<dbReference type="GO" id="GO:0005886">
    <property type="term" value="C:plasma membrane"/>
    <property type="evidence" value="ECO:0007669"/>
    <property type="project" value="TreeGrafter"/>
</dbReference>
<dbReference type="Gene3D" id="3.40.50.720">
    <property type="entry name" value="NAD(P)-binding Rossmann-like Domain"/>
    <property type="match status" value="2"/>
</dbReference>
<dbReference type="STRING" id="443218.AS9A_3228"/>
<dbReference type="HOGENOM" id="CLU_003376_3_0_11"/>
<dbReference type="eggNOG" id="COG0686">
    <property type="taxonomic scope" value="Bacteria"/>
</dbReference>
<feature type="binding site" evidence="10">
    <location>
        <begin position="251"/>
        <end position="254"/>
    </location>
    <ligand>
        <name>NAD(+)</name>
        <dbReference type="ChEBI" id="CHEBI:57540"/>
    </ligand>
</feature>
<evidence type="ECO:0000256" key="1">
    <source>
        <dbReference type="ARBA" id="ARBA00005206"/>
    </source>
</evidence>
<dbReference type="Pfam" id="PF05222">
    <property type="entry name" value="AlaDh_PNT_N"/>
    <property type="match status" value="1"/>
</dbReference>
<evidence type="ECO:0000259" key="11">
    <source>
        <dbReference type="SMART" id="SM01002"/>
    </source>
</evidence>
<feature type="binding site" evidence="10">
    <location>
        <begin position="223"/>
        <end position="224"/>
    </location>
    <ligand>
        <name>NAD(+)</name>
        <dbReference type="ChEBI" id="CHEBI:57540"/>
    </ligand>
</feature>
<dbReference type="SUPFAM" id="SSF52283">
    <property type="entry name" value="Formate/glycerate dehydrogenase catalytic domain-like"/>
    <property type="match status" value="1"/>
</dbReference>
<dbReference type="PANTHER" id="PTHR42795">
    <property type="entry name" value="ALANINE DEHYDROGENASE"/>
    <property type="match status" value="1"/>
</dbReference>
<evidence type="ECO:0000313" key="14">
    <source>
        <dbReference type="Proteomes" id="UP000009235"/>
    </source>
</evidence>
<feature type="binding site" evidence="10">
    <location>
        <position position="118"/>
    </location>
    <ligand>
        <name>NAD(+)</name>
        <dbReference type="ChEBI" id="CHEBI:57540"/>
    </ligand>
</feature>
<reference evidence="13 14" key="1">
    <citation type="journal article" date="2011" name="J. Bacteriol.">
        <title>Complete genome sequence of Amycolicicoccus subflavus DQS3-9A1T, an actinomycete isolated from crude oil-polluted soil.</title>
        <authorList>
            <person name="Cai M."/>
            <person name="Chen W.M."/>
            <person name="Nie Y."/>
            <person name="Chi C.Q."/>
            <person name="Wang Y.N."/>
            <person name="Tang Y.Q."/>
            <person name="Li G.Y."/>
            <person name="Wu X.L."/>
        </authorList>
    </citation>
    <scope>NUCLEOTIDE SEQUENCE [LARGE SCALE GENOMIC DNA]</scope>
    <source>
        <strain evidence="14">DSM 45089 / DQS3-9A1</strain>
    </source>
</reference>
<feature type="binding site" evidence="10">
    <location>
        <position position="182"/>
    </location>
    <ligand>
        <name>NAD(+)</name>
        <dbReference type="ChEBI" id="CHEBI:57540"/>
    </ligand>
</feature>
<dbReference type="AlphaFoldDB" id="F6ENK4"/>
<dbReference type="PANTHER" id="PTHR42795:SF1">
    <property type="entry name" value="ALANINE DEHYDROGENASE"/>
    <property type="match status" value="1"/>
</dbReference>
<dbReference type="InterPro" id="IPR007886">
    <property type="entry name" value="AlaDH/PNT_N"/>
</dbReference>
<dbReference type="SMART" id="SM01002">
    <property type="entry name" value="AlaDh_PNT_C"/>
    <property type="match status" value="1"/>
</dbReference>
<keyword evidence="14" id="KW-1185">Reference proteome</keyword>
<evidence type="ECO:0000256" key="4">
    <source>
        <dbReference type="ARBA" id="ARBA00023002"/>
    </source>
</evidence>
<evidence type="ECO:0000256" key="7">
    <source>
        <dbReference type="ARBA" id="ARBA00072341"/>
    </source>
</evidence>
<evidence type="ECO:0000259" key="12">
    <source>
        <dbReference type="SMART" id="SM01003"/>
    </source>
</evidence>
<sequence length="355" mass="36555">MALTPAAVLDLCAAGHDVFVEAGAGAGSSFADSDFGSAGAQIVGTEDAWAGCELVVKVKEPQPDEYRHLRPDLTLFTYLHLAASKECTEALVSSGVTALGYETVELADGSLPLLTPMSEIAGRLATQVGAWALQSASGGRGVLLGGIAGVAPASIVVIGAGSAGTQAIDVAAGMGADVTAFDKNPARLRNLMERYGNRVRTLMATSSMVEDAVLQADLIVGAVLVPGARAPKLVTNEQVSRMKRGSVLVDIAIDQGGCFEDSRPTTHAEPTYQVHGSSFYAVTNMPAAVPHTSTSALVHATLPYIQHLARDGWKAAIRADKALALGVNVAAGSITEEPVAVAHGLPYTPLDETIS</sequence>
<dbReference type="FunFam" id="3.40.50.720:FF:000049">
    <property type="entry name" value="Alanine dehydrogenase"/>
    <property type="match status" value="1"/>
</dbReference>
<protein>
    <recommendedName>
        <fullName evidence="7 8">Alanine dehydrogenase</fullName>
        <ecNumber evidence="3 8">1.4.1.1</ecNumber>
    </recommendedName>
</protein>
<dbReference type="CDD" id="cd05305">
    <property type="entry name" value="L-AlaDH"/>
    <property type="match status" value="1"/>
</dbReference>
<evidence type="ECO:0000256" key="2">
    <source>
        <dbReference type="ARBA" id="ARBA00005689"/>
    </source>
</evidence>
<evidence type="ECO:0000256" key="5">
    <source>
        <dbReference type="ARBA" id="ARBA00023027"/>
    </source>
</evidence>
<comment type="catalytic activity">
    <reaction evidence="8">
        <text>L-alanine + NAD(+) + H2O = pyruvate + NH4(+) + NADH + H(+)</text>
        <dbReference type="Rhea" id="RHEA:18405"/>
        <dbReference type="ChEBI" id="CHEBI:15361"/>
        <dbReference type="ChEBI" id="CHEBI:15377"/>
        <dbReference type="ChEBI" id="CHEBI:15378"/>
        <dbReference type="ChEBI" id="CHEBI:28938"/>
        <dbReference type="ChEBI" id="CHEBI:57540"/>
        <dbReference type="ChEBI" id="CHEBI:57945"/>
        <dbReference type="ChEBI" id="CHEBI:57972"/>
        <dbReference type="EC" id="1.4.1.1"/>
    </reaction>
</comment>
<feature type="domain" description="Alanine dehydrogenase/pyridine nucleotide transhydrogenase NAD(H)-binding" evidence="11">
    <location>
        <begin position="133"/>
        <end position="281"/>
    </location>
</feature>
<feature type="active site" description="Proton donor/acceptor" evidence="9">
    <location>
        <position position="80"/>
    </location>
</feature>
<dbReference type="GO" id="GO:0042853">
    <property type="term" value="P:L-alanine catabolic process"/>
    <property type="evidence" value="ECO:0007669"/>
    <property type="project" value="UniProtKB-UniPathway"/>
</dbReference>
<keyword evidence="5 8" id="KW-0520">NAD</keyword>
<evidence type="ECO:0000256" key="9">
    <source>
        <dbReference type="PIRSR" id="PIRSR000183-1"/>
    </source>
</evidence>
<dbReference type="NCBIfam" id="TIGR00518">
    <property type="entry name" value="alaDH"/>
    <property type="match status" value="1"/>
</dbReference>
<dbReference type="SMART" id="SM01003">
    <property type="entry name" value="AlaDh_PNT_N"/>
    <property type="match status" value="1"/>
</dbReference>
<comment type="pathway">
    <text evidence="1 8">Amino-acid degradation; L-alanine degradation via dehydrogenase pathway; NH(3) and pyruvate from L-alanine: step 1/1.</text>
</comment>
<keyword evidence="10" id="KW-0547">Nucleotide-binding</keyword>
<dbReference type="PIRSF" id="PIRSF000183">
    <property type="entry name" value="Alanine_dh"/>
    <property type="match status" value="1"/>
</dbReference>
<evidence type="ECO:0000313" key="13">
    <source>
        <dbReference type="EMBL" id="AEF41673.1"/>
    </source>
</evidence>